<dbReference type="Gene3D" id="3.50.50.60">
    <property type="entry name" value="FAD/NAD(P)-binding domain"/>
    <property type="match status" value="1"/>
</dbReference>
<keyword evidence="11 15" id="KW-0408">Iron</keyword>
<evidence type="ECO:0000259" key="16">
    <source>
        <dbReference type="PROSITE" id="PS51379"/>
    </source>
</evidence>
<evidence type="ECO:0000256" key="13">
    <source>
        <dbReference type="ARBA" id="ARBA00023075"/>
    </source>
</evidence>
<dbReference type="Pfam" id="PF01946">
    <property type="entry name" value="Thi4"/>
    <property type="match status" value="1"/>
</dbReference>
<dbReference type="PROSITE" id="PS51379">
    <property type="entry name" value="4FE4S_FER_2"/>
    <property type="match status" value="1"/>
</dbReference>
<dbReference type="Pfam" id="PF21162">
    <property type="entry name" value="ETFQO_UQ-bd"/>
    <property type="match status" value="1"/>
</dbReference>
<dbReference type="RefSeq" id="WP_111574274.1">
    <property type="nucleotide sequence ID" value="NZ_JBHEEY010000001.1"/>
</dbReference>
<sequence>MSEASALPERESMEFDVVIVGAGPAGLAAAIRLKQKNPELSVVVLEKGGEVGAHILSGAVVDPIGIDQLLPDWREDESHPFKTPVTDDHFLFLGPGGSIRLPNFAMPPLMNNHGNYIVSLGNVCRWLGTKAEELSVEIYPGFAATEMLYNDAGAVIGVATGDMGVERDGTPGPNYTRGMALLGKYVLIGEGARGSLAKQLIDKYKLDEGREPAKYGIGLKELWQVDPSKHKPGLVQHSFGWPLDMKTGGGSFLYHLEDNMVAVGFVLHLNYKNPYLSPFEEFQRFKTHPSICDTFEGGKRLSYGARAITEGGFQSVPKLSFPGGALIGCSAGFVNVPRIKGSHNAVLSGILAADKIADAIGAGRANDEPIEIENSWRDSLIGKDLKKVRNVKPLWSKFGTLLGVTLGGLDMWTNQLFGFSLFGTLKHGKTDAQALEPASKHKKIDYPKPDGVLTFDRLSSVFLSNTNHDENEPVHLLVADMDLQKTSEHDVFAGPSTRYCPAGVYEWVDADGNAAADPNAKDVRFVINAQNCVHCKTCDIKDPNQNITWVPPQGGEGPVYVNM</sequence>
<reference evidence="17 18" key="1">
    <citation type="submission" date="2018-06" db="EMBL/GenBank/DDBJ databases">
        <title>Genomic Encyclopedia of Type Strains, Phase IV (KMG-IV): sequencing the most valuable type-strain genomes for metagenomic binning, comparative biology and taxonomic classification.</title>
        <authorList>
            <person name="Goeker M."/>
        </authorList>
    </citation>
    <scope>NUCLEOTIDE SEQUENCE [LARGE SCALE GENOMIC DNA]</scope>
    <source>
        <strain evidence="17 18">DSM 26720</strain>
    </source>
</reference>
<evidence type="ECO:0000256" key="6">
    <source>
        <dbReference type="ARBA" id="ARBA00022723"/>
    </source>
</evidence>
<keyword evidence="8" id="KW-0809">Transit peptide</keyword>
<proteinExistence type="predicted"/>
<evidence type="ECO:0000256" key="7">
    <source>
        <dbReference type="ARBA" id="ARBA00022827"/>
    </source>
</evidence>
<evidence type="ECO:0000256" key="11">
    <source>
        <dbReference type="ARBA" id="ARBA00023004"/>
    </source>
</evidence>
<accession>A0A364K098</accession>
<evidence type="ECO:0000313" key="18">
    <source>
        <dbReference type="Proteomes" id="UP000249453"/>
    </source>
</evidence>
<evidence type="ECO:0000256" key="5">
    <source>
        <dbReference type="ARBA" id="ARBA00022630"/>
    </source>
</evidence>
<dbReference type="GO" id="GO:0004174">
    <property type="term" value="F:electron-transferring-flavoprotein dehydrogenase activity"/>
    <property type="evidence" value="ECO:0007669"/>
    <property type="project" value="UniProtKB-UniRule"/>
</dbReference>
<evidence type="ECO:0000256" key="9">
    <source>
        <dbReference type="ARBA" id="ARBA00022982"/>
    </source>
</evidence>
<evidence type="ECO:0000256" key="12">
    <source>
        <dbReference type="ARBA" id="ARBA00023014"/>
    </source>
</evidence>
<comment type="cofactor">
    <cofactor evidence="1 15">
        <name>FAD</name>
        <dbReference type="ChEBI" id="CHEBI:57692"/>
    </cofactor>
</comment>
<dbReference type="EC" id="1.5.5.1" evidence="15"/>
<keyword evidence="9 15" id="KW-0249">Electron transport</keyword>
<dbReference type="SUPFAM" id="SSF54862">
    <property type="entry name" value="4Fe-4S ferredoxins"/>
    <property type="match status" value="1"/>
</dbReference>
<dbReference type="Gene3D" id="3.30.70.20">
    <property type="match status" value="1"/>
</dbReference>
<name>A0A364K098_9HYPH</name>
<evidence type="ECO:0000256" key="3">
    <source>
        <dbReference type="ARBA" id="ARBA00004370"/>
    </source>
</evidence>
<dbReference type="EMBL" id="QLMK01000001">
    <property type="protein sequence ID" value="RAK34393.1"/>
    <property type="molecule type" value="Genomic_DNA"/>
</dbReference>
<comment type="caution">
    <text evidence="17">The sequence shown here is derived from an EMBL/GenBank/DDBJ whole genome shotgun (WGS) entry which is preliminary data.</text>
</comment>
<evidence type="ECO:0000256" key="1">
    <source>
        <dbReference type="ARBA" id="ARBA00001974"/>
    </source>
</evidence>
<evidence type="ECO:0000256" key="8">
    <source>
        <dbReference type="ARBA" id="ARBA00022946"/>
    </source>
</evidence>
<dbReference type="InterPro" id="IPR040156">
    <property type="entry name" value="ETF-QO"/>
</dbReference>
<keyword evidence="6 15" id="KW-0479">Metal-binding</keyword>
<comment type="function">
    <text evidence="2 15">Accepts electrons from ETF and reduces ubiquinone.</text>
</comment>
<keyword evidence="5 15" id="KW-0285">Flavoprotein</keyword>
<comment type="subcellular location">
    <subcellularLocation>
        <location evidence="3">Membrane</location>
    </subcellularLocation>
</comment>
<keyword evidence="18" id="KW-1185">Reference proteome</keyword>
<feature type="domain" description="4Fe-4S ferredoxin-type" evidence="16">
    <location>
        <begin position="523"/>
        <end position="552"/>
    </location>
</feature>
<dbReference type="AlphaFoldDB" id="A0A364K098"/>
<dbReference type="PRINTS" id="PR00420">
    <property type="entry name" value="RNGMNOXGNASE"/>
</dbReference>
<evidence type="ECO:0000256" key="15">
    <source>
        <dbReference type="RuleBase" id="RU366068"/>
    </source>
</evidence>
<keyword evidence="12 15" id="KW-0411">Iron-sulfur</keyword>
<dbReference type="Pfam" id="PF05187">
    <property type="entry name" value="Fer4_ETF_QO"/>
    <property type="match status" value="1"/>
</dbReference>
<dbReference type="SUPFAM" id="SSF51905">
    <property type="entry name" value="FAD/NAD(P)-binding domain"/>
    <property type="match status" value="1"/>
</dbReference>
<dbReference type="GO" id="GO:0046872">
    <property type="term" value="F:metal ion binding"/>
    <property type="evidence" value="ECO:0007669"/>
    <property type="project" value="UniProtKB-KW"/>
</dbReference>
<evidence type="ECO:0000256" key="2">
    <source>
        <dbReference type="ARBA" id="ARBA00002819"/>
    </source>
</evidence>
<dbReference type="Proteomes" id="UP000249453">
    <property type="component" value="Unassembled WGS sequence"/>
</dbReference>
<dbReference type="InterPro" id="IPR049398">
    <property type="entry name" value="ETF-QO/FixC_UQ-bd"/>
</dbReference>
<dbReference type="FunFam" id="3.30.70.20:FF:000015">
    <property type="entry name" value="Electron transfer flavoprotein-ubiquinone oxidoreductase"/>
    <property type="match status" value="1"/>
</dbReference>
<dbReference type="OrthoDB" id="9766632at2"/>
<organism evidence="17 18">
    <name type="scientific">Falsochrobactrum ovis</name>
    <dbReference type="NCBI Taxonomy" id="1293442"/>
    <lineage>
        <taxon>Bacteria</taxon>
        <taxon>Pseudomonadati</taxon>
        <taxon>Pseudomonadota</taxon>
        <taxon>Alphaproteobacteria</taxon>
        <taxon>Hyphomicrobiales</taxon>
        <taxon>Brucellaceae</taxon>
        <taxon>Falsochrobactrum</taxon>
    </lineage>
</organism>
<keyword evidence="10 15" id="KW-0560">Oxidoreductase</keyword>
<dbReference type="GO" id="GO:0051539">
    <property type="term" value="F:4 iron, 4 sulfur cluster binding"/>
    <property type="evidence" value="ECO:0007669"/>
    <property type="project" value="UniProtKB-UniRule"/>
</dbReference>
<dbReference type="PANTHER" id="PTHR10617">
    <property type="entry name" value="ELECTRON TRANSFER FLAVOPROTEIN-UBIQUINONE OXIDOREDUCTASE"/>
    <property type="match status" value="1"/>
</dbReference>
<gene>
    <name evidence="17" type="ORF">C7374_101727</name>
</gene>
<dbReference type="GO" id="GO:0016020">
    <property type="term" value="C:membrane"/>
    <property type="evidence" value="ECO:0007669"/>
    <property type="project" value="UniProtKB-SubCell"/>
</dbReference>
<protein>
    <recommendedName>
        <fullName evidence="15">Electron transfer flavoprotein-ubiquinone oxidoreductase</fullName>
        <shortName evidence="15">ETF-QO</shortName>
        <ecNumber evidence="15">1.5.5.1</ecNumber>
    </recommendedName>
</protein>
<evidence type="ECO:0000256" key="14">
    <source>
        <dbReference type="ARBA" id="ARBA00023136"/>
    </source>
</evidence>
<dbReference type="InterPro" id="IPR017896">
    <property type="entry name" value="4Fe4S_Fe-S-bd"/>
</dbReference>
<evidence type="ECO:0000313" key="17">
    <source>
        <dbReference type="EMBL" id="RAK34393.1"/>
    </source>
</evidence>
<evidence type="ECO:0000256" key="4">
    <source>
        <dbReference type="ARBA" id="ARBA00022448"/>
    </source>
</evidence>
<keyword evidence="4 15" id="KW-0813">Transport</keyword>
<keyword evidence="14" id="KW-0472">Membrane</keyword>
<dbReference type="PANTHER" id="PTHR10617:SF107">
    <property type="entry name" value="ELECTRON TRANSFER FLAVOPROTEIN-UBIQUINONE OXIDOREDUCTASE, MITOCHONDRIAL"/>
    <property type="match status" value="1"/>
</dbReference>
<dbReference type="SUPFAM" id="SSF54373">
    <property type="entry name" value="FAD-linked reductases, C-terminal domain"/>
    <property type="match status" value="1"/>
</dbReference>
<comment type="catalytic activity">
    <reaction evidence="15">
        <text>a ubiquinone + reduced [electron-transfer flavoprotein] = a ubiquinol + oxidized [electron-transfer flavoprotein] + H(+)</text>
        <dbReference type="Rhea" id="RHEA:24052"/>
        <dbReference type="Rhea" id="RHEA-COMP:9565"/>
        <dbReference type="Rhea" id="RHEA-COMP:9566"/>
        <dbReference type="Rhea" id="RHEA-COMP:10685"/>
        <dbReference type="Rhea" id="RHEA-COMP:10686"/>
        <dbReference type="ChEBI" id="CHEBI:15378"/>
        <dbReference type="ChEBI" id="CHEBI:16389"/>
        <dbReference type="ChEBI" id="CHEBI:17976"/>
        <dbReference type="ChEBI" id="CHEBI:57692"/>
        <dbReference type="ChEBI" id="CHEBI:58307"/>
        <dbReference type="EC" id="1.5.5.1"/>
    </reaction>
</comment>
<dbReference type="InterPro" id="IPR036188">
    <property type="entry name" value="FAD/NAD-bd_sf"/>
</dbReference>
<comment type="cofactor">
    <cofactor evidence="15">
        <name>[4Fe-4S] cluster</name>
        <dbReference type="ChEBI" id="CHEBI:49883"/>
    </cofactor>
    <text evidence="15">Binds 1 [4Fe-4S] cluster.</text>
</comment>
<keyword evidence="7 15" id="KW-0274">FAD</keyword>
<evidence type="ECO:0000256" key="10">
    <source>
        <dbReference type="ARBA" id="ARBA00023002"/>
    </source>
</evidence>
<dbReference type="Gene3D" id="3.30.9.90">
    <property type="match status" value="1"/>
</dbReference>
<keyword evidence="13 15" id="KW-0830">Ubiquinone</keyword>
<dbReference type="InterPro" id="IPR007859">
    <property type="entry name" value="ETF-QO/FixX_C"/>
</dbReference>